<feature type="compositionally biased region" description="Low complexity" evidence="13">
    <location>
        <begin position="464"/>
        <end position="478"/>
    </location>
</feature>
<evidence type="ECO:0000256" key="8">
    <source>
        <dbReference type="ARBA" id="ARBA00022801"/>
    </source>
</evidence>
<gene>
    <name evidence="16" type="primary">LOC111292561</name>
</gene>
<evidence type="ECO:0000256" key="13">
    <source>
        <dbReference type="SAM" id="MobiDB-lite"/>
    </source>
</evidence>
<keyword evidence="11" id="KW-0449">Lipoprotein</keyword>
<dbReference type="PANTHER" id="PTHR13683:SF743">
    <property type="entry name" value="ASPARTIC PROTEINASE-LIKE PROTEIN 1"/>
    <property type="match status" value="1"/>
</dbReference>
<feature type="domain" description="Peptidase A1" evidence="14">
    <location>
        <begin position="104"/>
        <end position="449"/>
    </location>
</feature>
<feature type="compositionally biased region" description="Low complexity" evidence="13">
    <location>
        <begin position="490"/>
        <end position="503"/>
    </location>
</feature>
<proteinExistence type="inferred from homology"/>
<keyword evidence="4" id="KW-0336">GPI-anchor</keyword>
<feature type="active site" evidence="12">
    <location>
        <position position="332"/>
    </location>
</feature>
<reference evidence="16" key="1">
    <citation type="submission" date="2025-08" db="UniProtKB">
        <authorList>
            <consortium name="RefSeq"/>
        </authorList>
    </citation>
    <scope>IDENTIFICATION</scope>
    <source>
        <tissue evidence="16">Fruit stalk</tissue>
    </source>
</reference>
<evidence type="ECO:0000313" key="16">
    <source>
        <dbReference type="RefSeq" id="XP_022740737.1"/>
    </source>
</evidence>
<evidence type="ECO:0000256" key="4">
    <source>
        <dbReference type="ARBA" id="ARBA00022622"/>
    </source>
</evidence>
<evidence type="ECO:0000256" key="1">
    <source>
        <dbReference type="ARBA" id="ARBA00004609"/>
    </source>
</evidence>
<dbReference type="InterPro" id="IPR033121">
    <property type="entry name" value="PEPTIDASE_A1"/>
</dbReference>
<dbReference type="RefSeq" id="XP_022740737.1">
    <property type="nucleotide sequence ID" value="XM_022885002.1"/>
</dbReference>
<evidence type="ECO:0000313" key="15">
    <source>
        <dbReference type="Proteomes" id="UP000515121"/>
    </source>
</evidence>
<dbReference type="GO" id="GO:0006508">
    <property type="term" value="P:proteolysis"/>
    <property type="evidence" value="ECO:0007669"/>
    <property type="project" value="UniProtKB-KW"/>
</dbReference>
<dbReference type="Pfam" id="PF14543">
    <property type="entry name" value="TAXi_N"/>
    <property type="match status" value="1"/>
</dbReference>
<dbReference type="GO" id="GO:0098552">
    <property type="term" value="C:side of membrane"/>
    <property type="evidence" value="ECO:0007669"/>
    <property type="project" value="UniProtKB-KW"/>
</dbReference>
<keyword evidence="7" id="KW-0064">Aspartyl protease</keyword>
<dbReference type="InterPro" id="IPR021109">
    <property type="entry name" value="Peptidase_aspartic_dom_sf"/>
</dbReference>
<dbReference type="FunFam" id="2.40.70.10:FF:000014">
    <property type="entry name" value="Aspartyl protease family protein 1"/>
    <property type="match status" value="1"/>
</dbReference>
<evidence type="ECO:0000259" key="14">
    <source>
        <dbReference type="PROSITE" id="PS51767"/>
    </source>
</evidence>
<dbReference type="GO" id="GO:0005886">
    <property type="term" value="C:plasma membrane"/>
    <property type="evidence" value="ECO:0007669"/>
    <property type="project" value="UniProtKB-SubCell"/>
</dbReference>
<dbReference type="GO" id="GO:0004190">
    <property type="term" value="F:aspartic-type endopeptidase activity"/>
    <property type="evidence" value="ECO:0007669"/>
    <property type="project" value="UniProtKB-KW"/>
</dbReference>
<accession>A0A6P5YK77</accession>
<evidence type="ECO:0000256" key="12">
    <source>
        <dbReference type="PIRSR" id="PIRSR601461-1"/>
    </source>
</evidence>
<keyword evidence="9" id="KW-0472">Membrane</keyword>
<dbReference type="KEGG" id="dzi:111292561"/>
<organism evidence="15 16">
    <name type="scientific">Durio zibethinus</name>
    <name type="common">Durian</name>
    <dbReference type="NCBI Taxonomy" id="66656"/>
    <lineage>
        <taxon>Eukaryota</taxon>
        <taxon>Viridiplantae</taxon>
        <taxon>Streptophyta</taxon>
        <taxon>Embryophyta</taxon>
        <taxon>Tracheophyta</taxon>
        <taxon>Spermatophyta</taxon>
        <taxon>Magnoliopsida</taxon>
        <taxon>eudicotyledons</taxon>
        <taxon>Gunneridae</taxon>
        <taxon>Pentapetalae</taxon>
        <taxon>rosids</taxon>
        <taxon>malvids</taxon>
        <taxon>Malvales</taxon>
        <taxon>Malvaceae</taxon>
        <taxon>Helicteroideae</taxon>
        <taxon>Durio</taxon>
    </lineage>
</organism>
<keyword evidence="6" id="KW-0732">Signal</keyword>
<dbReference type="Gene3D" id="2.40.70.10">
    <property type="entry name" value="Acid Proteases"/>
    <property type="match status" value="2"/>
</dbReference>
<comment type="subcellular location">
    <subcellularLocation>
        <location evidence="1">Cell membrane</location>
        <topology evidence="1">Lipid-anchor</topology>
        <topology evidence="1">GPI-anchor</topology>
    </subcellularLocation>
</comment>
<dbReference type="OrthoDB" id="2747330at2759"/>
<dbReference type="AlphaFoldDB" id="A0A6P5YK77"/>
<dbReference type="SUPFAM" id="SSF50630">
    <property type="entry name" value="Acid proteases"/>
    <property type="match status" value="1"/>
</dbReference>
<feature type="active site" evidence="12">
    <location>
        <position position="122"/>
    </location>
</feature>
<evidence type="ECO:0000256" key="9">
    <source>
        <dbReference type="ARBA" id="ARBA00023136"/>
    </source>
</evidence>
<dbReference type="Proteomes" id="UP000515121">
    <property type="component" value="Unplaced"/>
</dbReference>
<dbReference type="InterPro" id="IPR001461">
    <property type="entry name" value="Aspartic_peptidase_A1"/>
</dbReference>
<keyword evidence="10" id="KW-0325">Glycoprotein</keyword>
<evidence type="ECO:0000256" key="10">
    <source>
        <dbReference type="ARBA" id="ARBA00023180"/>
    </source>
</evidence>
<evidence type="ECO:0000256" key="6">
    <source>
        <dbReference type="ARBA" id="ARBA00022729"/>
    </source>
</evidence>
<dbReference type="GeneID" id="111292561"/>
<dbReference type="Pfam" id="PF14541">
    <property type="entry name" value="TAXi_C"/>
    <property type="match status" value="1"/>
</dbReference>
<evidence type="ECO:0000256" key="5">
    <source>
        <dbReference type="ARBA" id="ARBA00022670"/>
    </source>
</evidence>
<evidence type="ECO:0000256" key="11">
    <source>
        <dbReference type="ARBA" id="ARBA00023288"/>
    </source>
</evidence>
<keyword evidence="8" id="KW-0378">Hydrolase</keyword>
<keyword evidence="3" id="KW-1003">Cell membrane</keyword>
<sequence>MVKRGSVVLILAAFLAAAAVDLAAVVTYSSRLIHRFSDEAKLLRVPRNGGGVWWPERKSLEYYELLANSDFQRQNMKLGPKYNLVFPSQGSKTMSFGNDFGWLHYTWIDIGTPNVSFLVALDVGSDLLWVPCDCVQCAPLSATYYSSLDRDLNEYRPSGSSSSRHIPCSHWLCESSPNCKSSKQQCPYTIDYYTENTSSSGLLVEDTLHLASTGDHTLNTSVQAAVIIGCGMKQSGGYLDGVAPDGLMGLGPGEISVPSFLAKAGLIRNSFSMCFDEEDSGRIYFGDKGPTTQQSTQFLPSDGKYVTYIVGVEACCIGNSCLKQTGFSAVVDSGTSFAFLPNEVYERIAKEFDRQVNATITGYPGYPWKYCYKSSSQALPKVPNLKLMFPLNNSFVVYNPVFVVYGIQGVSGFCLAIQPVEGDVATIGQNFMTGYRMVFDRENMKLGWSPSNCQDLAADGKRMSLSPNGTPLNPLPTNEQQSTPGGRAVAPAQAGKAPSKPSAAPTHLVSSKFCYSKLLPLLVLLHALVSSFPLDTGTTHS</sequence>
<keyword evidence="15" id="KW-1185">Reference proteome</keyword>
<dbReference type="PANTHER" id="PTHR13683">
    <property type="entry name" value="ASPARTYL PROTEASES"/>
    <property type="match status" value="1"/>
</dbReference>
<dbReference type="PROSITE" id="PS51767">
    <property type="entry name" value="PEPTIDASE_A1"/>
    <property type="match status" value="1"/>
</dbReference>
<keyword evidence="5" id="KW-0645">Protease</keyword>
<feature type="region of interest" description="Disordered" evidence="13">
    <location>
        <begin position="459"/>
        <end position="503"/>
    </location>
</feature>
<comment type="similarity">
    <text evidence="2">Belongs to the peptidase A1 family.</text>
</comment>
<evidence type="ECO:0000256" key="7">
    <source>
        <dbReference type="ARBA" id="ARBA00022750"/>
    </source>
</evidence>
<dbReference type="InterPro" id="IPR032861">
    <property type="entry name" value="TAXi_N"/>
</dbReference>
<dbReference type="InterPro" id="IPR032799">
    <property type="entry name" value="TAXi_C"/>
</dbReference>
<dbReference type="FunFam" id="2.40.70.10:FF:000012">
    <property type="entry name" value="Aspartyl protease family protein 1"/>
    <property type="match status" value="1"/>
</dbReference>
<name>A0A6P5YK77_DURZI</name>
<protein>
    <submittedName>
        <fullName evidence="16">Aspartic proteinase-like protein 1</fullName>
    </submittedName>
</protein>
<evidence type="ECO:0000256" key="3">
    <source>
        <dbReference type="ARBA" id="ARBA00022475"/>
    </source>
</evidence>
<dbReference type="PRINTS" id="PR00792">
    <property type="entry name" value="PEPSIN"/>
</dbReference>
<evidence type="ECO:0000256" key="2">
    <source>
        <dbReference type="ARBA" id="ARBA00007447"/>
    </source>
</evidence>